<comment type="caution">
    <text evidence="1">The sequence shown here is derived from an EMBL/GenBank/DDBJ whole genome shotgun (WGS) entry which is preliminary data.</text>
</comment>
<gene>
    <name evidence="1" type="ORF">DP120_03680</name>
</gene>
<dbReference type="Proteomes" id="UP000251002">
    <property type="component" value="Unassembled WGS sequence"/>
</dbReference>
<protein>
    <submittedName>
        <fullName evidence="1">Adhesin</fullName>
    </submittedName>
</protein>
<organism evidence="1 2">
    <name type="scientific">Planococcus halotolerans</name>
    <dbReference type="NCBI Taxonomy" id="2233542"/>
    <lineage>
        <taxon>Bacteria</taxon>
        <taxon>Bacillati</taxon>
        <taxon>Bacillota</taxon>
        <taxon>Bacilli</taxon>
        <taxon>Bacillales</taxon>
        <taxon>Caryophanaceae</taxon>
        <taxon>Planococcus</taxon>
    </lineage>
</organism>
<sequence length="92" mass="9721">MMITNEAKQYIESILEEQNAESLRIYAVAGCCGPQIGLSLDAPEAADEMTDINGIRMAIAPEAKDAAESLTLDFEEQGEQSGLVMIGAPAGC</sequence>
<accession>A0A365L7K3</accession>
<reference evidence="1 2" key="1">
    <citation type="submission" date="2018-06" db="EMBL/GenBank/DDBJ databases">
        <title>The draft genome sequences of strains SCU63 and S1.</title>
        <authorList>
            <person name="Gan L."/>
        </authorList>
    </citation>
    <scope>NUCLEOTIDE SEQUENCE [LARGE SCALE GENOMIC DNA]</scope>
    <source>
        <strain evidence="1 2">SCU63</strain>
    </source>
</reference>
<name>A0A365L7K3_9BACL</name>
<evidence type="ECO:0000313" key="2">
    <source>
        <dbReference type="Proteomes" id="UP000251002"/>
    </source>
</evidence>
<keyword evidence="2" id="KW-1185">Reference proteome</keyword>
<dbReference type="RefSeq" id="WP_112221916.1">
    <property type="nucleotide sequence ID" value="NZ_CP196859.1"/>
</dbReference>
<dbReference type="EMBL" id="QLZR01000001">
    <property type="protein sequence ID" value="RAZ81392.1"/>
    <property type="molecule type" value="Genomic_DNA"/>
</dbReference>
<dbReference type="InterPro" id="IPR035903">
    <property type="entry name" value="HesB-like_dom_sf"/>
</dbReference>
<dbReference type="Gene3D" id="2.60.300.12">
    <property type="entry name" value="HesB-like domain"/>
    <property type="match status" value="1"/>
</dbReference>
<proteinExistence type="predicted"/>
<dbReference type="SUPFAM" id="SSF89360">
    <property type="entry name" value="HesB-like domain"/>
    <property type="match status" value="1"/>
</dbReference>
<evidence type="ECO:0000313" key="1">
    <source>
        <dbReference type="EMBL" id="RAZ81392.1"/>
    </source>
</evidence>
<dbReference type="AlphaFoldDB" id="A0A365L7K3"/>